<feature type="transmembrane region" description="Helical" evidence="1">
    <location>
        <begin position="127"/>
        <end position="146"/>
    </location>
</feature>
<feature type="transmembrane region" description="Helical" evidence="1">
    <location>
        <begin position="102"/>
        <end position="121"/>
    </location>
</feature>
<keyword evidence="1" id="KW-0472">Membrane</keyword>
<evidence type="ECO:0000313" key="2">
    <source>
        <dbReference type="EMBL" id="ADY13859.1"/>
    </source>
</evidence>
<keyword evidence="1" id="KW-1133">Transmembrane helix</keyword>
<dbReference type="HOGENOM" id="CLU_083854_0_0_12"/>
<organism evidence="2 3">
    <name type="scientific">Sphaerochaeta globosa (strain ATCC BAA-1886 / DSM 22777 / Buddy)</name>
    <name type="common">Spirochaeta sp. (strain Buddy)</name>
    <dbReference type="NCBI Taxonomy" id="158189"/>
    <lineage>
        <taxon>Bacteria</taxon>
        <taxon>Pseudomonadati</taxon>
        <taxon>Spirochaetota</taxon>
        <taxon>Spirochaetia</taxon>
        <taxon>Spirochaetales</taxon>
        <taxon>Sphaerochaetaceae</taxon>
        <taxon>Sphaerochaeta</taxon>
    </lineage>
</organism>
<dbReference type="InterPro" id="IPR045708">
    <property type="entry name" value="DUF6064"/>
</dbReference>
<dbReference type="Pfam" id="PF19540">
    <property type="entry name" value="DUF6064"/>
    <property type="match status" value="1"/>
</dbReference>
<dbReference type="RefSeq" id="WP_013607708.1">
    <property type="nucleotide sequence ID" value="NC_015152.1"/>
</dbReference>
<feature type="transmembrane region" description="Helical" evidence="1">
    <location>
        <begin position="71"/>
        <end position="90"/>
    </location>
</feature>
<sequence length="207" mass="23297">MEGQAFWQVIGAYNDATRWAFIAFPALLVATLVLSYTTKLRFAVKLTLGLFHLFIGVVFFGMFGTEPIQKYFALPLFIACGLLFLYEARANHTDKPQKPNQFQSILLCLYALYPAFSYVLGHRFPQLVTYSMPCPVACLGLSIYALYPKKNKVLLVLLTIWGLTGVKAIFFNAYEDVILLVCGIYGVFLLAKELQVRKKPMHGTSNS</sequence>
<dbReference type="eggNOG" id="ENOG5033K2G">
    <property type="taxonomic scope" value="Bacteria"/>
</dbReference>
<gene>
    <name evidence="2" type="ordered locus">SpiBuddy_2038</name>
</gene>
<protein>
    <submittedName>
        <fullName evidence="2">Uncharacterized protein</fullName>
    </submittedName>
</protein>
<proteinExistence type="predicted"/>
<dbReference type="KEGG" id="sbu:SpiBuddy_2038"/>
<dbReference type="STRING" id="158189.SpiBuddy_2038"/>
<feature type="transmembrane region" description="Helical" evidence="1">
    <location>
        <begin position="46"/>
        <end position="65"/>
    </location>
</feature>
<keyword evidence="1" id="KW-0812">Transmembrane</keyword>
<evidence type="ECO:0000256" key="1">
    <source>
        <dbReference type="SAM" id="Phobius"/>
    </source>
</evidence>
<reference evidence="3" key="1">
    <citation type="submission" date="2011-02" db="EMBL/GenBank/DDBJ databases">
        <title>Complete sequence of Spirochaeta sp. Buddy.</title>
        <authorList>
            <person name="Lucas S."/>
            <person name="Copeland A."/>
            <person name="Lapidus A."/>
            <person name="Cheng J.-F."/>
            <person name="Goodwin L."/>
            <person name="Pitluck S."/>
            <person name="Zeytun A."/>
            <person name="Detter J.C."/>
            <person name="Han C."/>
            <person name="Tapia R."/>
            <person name="Land M."/>
            <person name="Hauser L."/>
            <person name="Kyrpides N."/>
            <person name="Ivanova N."/>
            <person name="Mikhailova N."/>
            <person name="Pagani I."/>
            <person name="Ritalahti K.M."/>
            <person name="Loeffler F.E."/>
            <person name="Woyke T."/>
        </authorList>
    </citation>
    <scope>NUCLEOTIDE SEQUENCE [LARGE SCALE GENOMIC DNA]</scope>
    <source>
        <strain evidence="3">ATCC BAA-1886 / DSM 22777 / Buddy</strain>
    </source>
</reference>
<dbReference type="EMBL" id="CP002541">
    <property type="protein sequence ID" value="ADY13859.1"/>
    <property type="molecule type" value="Genomic_DNA"/>
</dbReference>
<dbReference type="OrthoDB" id="1000920at2"/>
<evidence type="ECO:0000313" key="3">
    <source>
        <dbReference type="Proteomes" id="UP000008466"/>
    </source>
</evidence>
<dbReference type="Proteomes" id="UP000008466">
    <property type="component" value="Chromosome"/>
</dbReference>
<feature type="transmembrane region" description="Helical" evidence="1">
    <location>
        <begin position="16"/>
        <end position="34"/>
    </location>
</feature>
<dbReference type="AlphaFoldDB" id="F0RU00"/>
<name>F0RU00_SPHGB</name>
<feature type="transmembrane region" description="Helical" evidence="1">
    <location>
        <begin position="177"/>
        <end position="194"/>
    </location>
</feature>
<keyword evidence="3" id="KW-1185">Reference proteome</keyword>
<feature type="transmembrane region" description="Helical" evidence="1">
    <location>
        <begin position="153"/>
        <end position="171"/>
    </location>
</feature>
<accession>F0RU00</accession>